<reference evidence="7 8" key="1">
    <citation type="journal article" date="2008" name="J. Bacteriol.">
        <title>Complete genome sequence of the mosquitocidal bacterium Bacillus sphaericus C3-41 and comparison with those of closely related Bacillus species.</title>
        <authorList>
            <person name="Hu X."/>
            <person name="Fan W."/>
            <person name="Han B."/>
            <person name="Liu H."/>
            <person name="Zheng D."/>
            <person name="Li Q."/>
            <person name="Dong W."/>
            <person name="Yan J."/>
            <person name="Gao M."/>
            <person name="Berry C."/>
            <person name="Yuan Z."/>
        </authorList>
    </citation>
    <scope>NUCLEOTIDE SEQUENCE [LARGE SCALE GENOMIC DNA]</scope>
    <source>
        <strain evidence="7 8">C3-41</strain>
    </source>
</reference>
<feature type="transmembrane region" description="Helical" evidence="6">
    <location>
        <begin position="92"/>
        <end position="112"/>
    </location>
</feature>
<evidence type="ECO:0000313" key="8">
    <source>
        <dbReference type="Proteomes" id="UP000002164"/>
    </source>
</evidence>
<feature type="transmembrane region" description="Helical" evidence="6">
    <location>
        <begin position="35"/>
        <end position="52"/>
    </location>
</feature>
<keyword evidence="3 6" id="KW-0812">Transmembrane</keyword>
<evidence type="ECO:0000256" key="1">
    <source>
        <dbReference type="ARBA" id="ARBA00004651"/>
    </source>
</evidence>
<feature type="transmembrane region" description="Helical" evidence="6">
    <location>
        <begin position="12"/>
        <end position="29"/>
    </location>
</feature>
<dbReference type="HOGENOM" id="CLU_113736_3_2_9"/>
<dbReference type="Pfam" id="PF03788">
    <property type="entry name" value="LrgA"/>
    <property type="match status" value="1"/>
</dbReference>
<evidence type="ECO:0000256" key="4">
    <source>
        <dbReference type="ARBA" id="ARBA00022989"/>
    </source>
</evidence>
<keyword evidence="2" id="KW-1003">Cell membrane</keyword>
<organism evidence="7 8">
    <name type="scientific">Lysinibacillus sphaericus (strain C3-41)</name>
    <dbReference type="NCBI Taxonomy" id="444177"/>
    <lineage>
        <taxon>Bacteria</taxon>
        <taxon>Bacillati</taxon>
        <taxon>Bacillota</taxon>
        <taxon>Bacilli</taxon>
        <taxon>Bacillales</taxon>
        <taxon>Bacillaceae</taxon>
        <taxon>Lysinibacillus</taxon>
    </lineage>
</organism>
<dbReference type="EnsemblBacteria" id="ACA41582">
    <property type="protein sequence ID" value="ACA41582"/>
    <property type="gene ID" value="Bsph_4116"/>
</dbReference>
<dbReference type="GO" id="GO:0005886">
    <property type="term" value="C:plasma membrane"/>
    <property type="evidence" value="ECO:0007669"/>
    <property type="project" value="UniProtKB-SubCell"/>
</dbReference>
<dbReference type="PANTHER" id="PTHR33931">
    <property type="entry name" value="HOLIN-LIKE PROTEIN CIDA-RELATED"/>
    <property type="match status" value="1"/>
</dbReference>
<comment type="subcellular location">
    <subcellularLocation>
        <location evidence="1">Cell membrane</location>
        <topology evidence="1">Multi-pass membrane protein</topology>
    </subcellularLocation>
</comment>
<dbReference type="Proteomes" id="UP000002164">
    <property type="component" value="Chromosome"/>
</dbReference>
<dbReference type="EMBL" id="CP000817">
    <property type="protein sequence ID" value="ACA41582.1"/>
    <property type="molecule type" value="Genomic_DNA"/>
</dbReference>
<evidence type="ECO:0000256" key="2">
    <source>
        <dbReference type="ARBA" id="ARBA00022475"/>
    </source>
</evidence>
<sequence>MTMKIVKSIVQIGFLYFLLLIGNSIARLLHLPIPGSIIGLVLLFLLLQFHIIKLEWIELGAALLLSELLLFFIPSAIGVIDYDALFGVQGMKVVLVIVGSAIIVMFVTGYTAQWLEHRKKGDTV</sequence>
<evidence type="ECO:0000256" key="6">
    <source>
        <dbReference type="SAM" id="Phobius"/>
    </source>
</evidence>
<proteinExistence type="predicted"/>
<gene>
    <name evidence="7" type="ordered locus">Bsph_4116</name>
</gene>
<dbReference type="AlphaFoldDB" id="B1HWE3"/>
<protein>
    <submittedName>
        <fullName evidence="7">YwbH, ipa-23r holin-like protein</fullName>
    </submittedName>
</protein>
<evidence type="ECO:0000256" key="5">
    <source>
        <dbReference type="ARBA" id="ARBA00023136"/>
    </source>
</evidence>
<evidence type="ECO:0000313" key="7">
    <source>
        <dbReference type="EMBL" id="ACA41582.1"/>
    </source>
</evidence>
<accession>B1HWE3</accession>
<feature type="transmembrane region" description="Helical" evidence="6">
    <location>
        <begin position="59"/>
        <end position="80"/>
    </location>
</feature>
<keyword evidence="4 6" id="KW-1133">Transmembrane helix</keyword>
<keyword evidence="5 6" id="KW-0472">Membrane</keyword>
<dbReference type="PANTHER" id="PTHR33931:SF2">
    <property type="entry name" value="HOLIN-LIKE PROTEIN CIDA"/>
    <property type="match status" value="1"/>
</dbReference>
<name>B1HWE3_LYSSC</name>
<dbReference type="NCBIfam" id="NF002460">
    <property type="entry name" value="PRK01658.1"/>
    <property type="match status" value="1"/>
</dbReference>
<evidence type="ECO:0000256" key="3">
    <source>
        <dbReference type="ARBA" id="ARBA00022692"/>
    </source>
</evidence>
<dbReference type="KEGG" id="lsp:Bsph_4116"/>
<dbReference type="InterPro" id="IPR005538">
    <property type="entry name" value="LrgA/CidA"/>
</dbReference>